<keyword evidence="3" id="KW-1185">Reference proteome</keyword>
<dbReference type="OrthoDB" id="193731at2157"/>
<dbReference type="InterPro" id="IPR057179">
    <property type="entry name" value="DUF7857"/>
</dbReference>
<evidence type="ECO:0000256" key="1">
    <source>
        <dbReference type="SAM" id="MobiDB-lite"/>
    </source>
</evidence>
<organism evidence="2 3">
    <name type="scientific">Halosimplex rubrum</name>
    <dbReference type="NCBI Taxonomy" id="869889"/>
    <lineage>
        <taxon>Archaea</taxon>
        <taxon>Methanobacteriati</taxon>
        <taxon>Methanobacteriota</taxon>
        <taxon>Stenosarchaea group</taxon>
        <taxon>Halobacteria</taxon>
        <taxon>Halobacteriales</taxon>
        <taxon>Haloarculaceae</taxon>
        <taxon>Halosimplex</taxon>
    </lineage>
</organism>
<feature type="region of interest" description="Disordered" evidence="1">
    <location>
        <begin position="95"/>
        <end position="123"/>
    </location>
</feature>
<gene>
    <name evidence="2" type="ORF">HZS55_00200</name>
</gene>
<dbReference type="AlphaFoldDB" id="A0A7D5TAR4"/>
<dbReference type="EMBL" id="CP058910">
    <property type="protein sequence ID" value="QLH75816.1"/>
    <property type="molecule type" value="Genomic_DNA"/>
</dbReference>
<dbReference type="Proteomes" id="UP000509667">
    <property type="component" value="Chromosome"/>
</dbReference>
<proteinExistence type="predicted"/>
<dbReference type="RefSeq" id="WP_179909764.1">
    <property type="nucleotide sequence ID" value="NZ_CP058910.1"/>
</dbReference>
<evidence type="ECO:0000313" key="2">
    <source>
        <dbReference type="EMBL" id="QLH75816.1"/>
    </source>
</evidence>
<protein>
    <submittedName>
        <fullName evidence="2">Uncharacterized protein</fullName>
    </submittedName>
</protein>
<dbReference type="KEGG" id="hrr:HZS55_00200"/>
<sequence length="123" mass="12960">MQEAEAIGETVERNGVTFVTATVSHDRGTAQVVRLENRLDGPVWPPRLGDQTAPAWTDGTWEARVGPDQALGVGYATPAPPREDGAPLSVVSVTRAGETDGADPEAVLASLDDWSPPSDALDR</sequence>
<name>A0A7D5TAR4_9EURY</name>
<dbReference type="Pfam" id="PF25256">
    <property type="entry name" value="DUF7857"/>
    <property type="match status" value="1"/>
</dbReference>
<reference evidence="2 3" key="1">
    <citation type="submission" date="2020-07" db="EMBL/GenBank/DDBJ databases">
        <title>Halosimplex pelagicum sp. nov. and Halosimplex rubrum sp. nov., isolated from salted brown alga Laminaria, and emended description of the genus Halosimplex.</title>
        <authorList>
            <person name="Cui H."/>
        </authorList>
    </citation>
    <scope>NUCLEOTIDE SEQUENCE [LARGE SCALE GENOMIC DNA]</scope>
    <source>
        <strain evidence="2 3">R27</strain>
    </source>
</reference>
<dbReference type="GeneID" id="56076237"/>
<accession>A0A7D5TAR4</accession>
<evidence type="ECO:0000313" key="3">
    <source>
        <dbReference type="Proteomes" id="UP000509667"/>
    </source>
</evidence>